<keyword evidence="2" id="KW-1185">Reference proteome</keyword>
<sequence length="555" mass="61742">MKPNLRDELRGRVPNVLPRADLLPRRRAAVLAWREDDETAVRLCAAAAEQFRALYRPCPLGDRPEQSLRTCLETLAEERREGAVVCPDGAYVLWVWSKTPPDGLDELGAAFRNRLPVRVEQCRLTAELSCAHDGWSRLWLVDPGVPGGADALAALLLTGSLEQPLLSSNPAVPVKLHAILHSAVERDLARQLRDKLEALTEGERSGVRERFRAAFGPTRHDLEAVLAGVPRLQDLPITGGDSLAERLNREERAAGWLGRFLRGEAGVTMTVRTLLEALLGRPEGRPPQDWLLDRVTPVLHQLCRSYIERLELAGRCCRQPLRLITGEAAGLALYFQEQARAEQRSCKAQLDQAMGREIPLRGSHPAQLFSQIENELALWEVCVRSAAEAAWWGEIGRFFQADSALMREARAKQEELTRSLTILSAMELGPQRQTVTLPGDWREETPATLLAGLYSQAEFTAEDSAVLAESARRRAEDAFRVDGLEETVLLWDRDSLDLLFWSRNAAGQPLFEDREGTLTVRSNTGLVRVLPVGGLGRQLMWELRLSTRPGAGEEG</sequence>
<name>A6NS45_9FIRM</name>
<accession>A6NS45</accession>
<reference evidence="1 2" key="2">
    <citation type="submission" date="2007-06" db="EMBL/GenBank/DDBJ databases">
        <title>Draft genome sequence of Pseudoflavonifractor capillosus ATCC 29799.</title>
        <authorList>
            <person name="Sudarsanam P."/>
            <person name="Ley R."/>
            <person name="Guruge J."/>
            <person name="Turnbaugh P.J."/>
            <person name="Mahowald M."/>
            <person name="Liep D."/>
            <person name="Gordon J."/>
        </authorList>
    </citation>
    <scope>NUCLEOTIDE SEQUENCE [LARGE SCALE GENOMIC DNA]</scope>
    <source>
        <strain evidence="1 2">ATCC 29799</strain>
    </source>
</reference>
<dbReference type="AlphaFoldDB" id="A6NS45"/>
<proteinExistence type="predicted"/>
<evidence type="ECO:0000313" key="1">
    <source>
        <dbReference type="EMBL" id="EDN01083.1"/>
    </source>
</evidence>
<organism evidence="1 2">
    <name type="scientific">Pseudoflavonifractor capillosus ATCC 29799</name>
    <dbReference type="NCBI Taxonomy" id="411467"/>
    <lineage>
        <taxon>Bacteria</taxon>
        <taxon>Bacillati</taxon>
        <taxon>Bacillota</taxon>
        <taxon>Clostridia</taxon>
        <taxon>Eubacteriales</taxon>
        <taxon>Oscillospiraceae</taxon>
        <taxon>Pseudoflavonifractor</taxon>
    </lineage>
</organism>
<comment type="caution">
    <text evidence="1">The sequence shown here is derived from an EMBL/GenBank/DDBJ whole genome shotgun (WGS) entry which is preliminary data.</text>
</comment>
<reference evidence="1 2" key="1">
    <citation type="submission" date="2007-04" db="EMBL/GenBank/DDBJ databases">
        <authorList>
            <person name="Fulton L."/>
            <person name="Clifton S."/>
            <person name="Fulton B."/>
            <person name="Xu J."/>
            <person name="Minx P."/>
            <person name="Pepin K.H."/>
            <person name="Johnson M."/>
            <person name="Thiruvilangam P."/>
            <person name="Bhonagiri V."/>
            <person name="Nash W.E."/>
            <person name="Mardis E.R."/>
            <person name="Wilson R.K."/>
        </authorList>
    </citation>
    <scope>NUCLEOTIDE SEQUENCE [LARGE SCALE GENOMIC DNA]</scope>
    <source>
        <strain evidence="1 2">ATCC 29799</strain>
    </source>
</reference>
<gene>
    <name evidence="1" type="ORF">BACCAP_01024</name>
</gene>
<dbReference type="OrthoDB" id="5567704at2"/>
<dbReference type="STRING" id="411467.BACCAP_01024"/>
<evidence type="ECO:0000313" key="2">
    <source>
        <dbReference type="Proteomes" id="UP000003639"/>
    </source>
</evidence>
<dbReference type="EMBL" id="AAXG02000007">
    <property type="protein sequence ID" value="EDN01083.1"/>
    <property type="molecule type" value="Genomic_DNA"/>
</dbReference>
<dbReference type="Proteomes" id="UP000003639">
    <property type="component" value="Unassembled WGS sequence"/>
</dbReference>
<protein>
    <submittedName>
        <fullName evidence="1">Uncharacterized protein</fullName>
    </submittedName>
</protein>